<dbReference type="AlphaFoldDB" id="A0A804LLA0"/>
<keyword evidence="3" id="KW-1185">Reference proteome</keyword>
<accession>A0A804LLA0</accession>
<dbReference type="EnsemblPlants" id="Zm00001eb018940_T001">
    <property type="protein sequence ID" value="Zm00001eb018940_P001"/>
    <property type="gene ID" value="Zm00001eb018940"/>
</dbReference>
<reference evidence="2" key="2">
    <citation type="submission" date="2019-07" db="EMBL/GenBank/DDBJ databases">
        <authorList>
            <person name="Seetharam A."/>
            <person name="Woodhouse M."/>
            <person name="Cannon E."/>
        </authorList>
    </citation>
    <scope>NUCLEOTIDE SEQUENCE [LARGE SCALE GENOMIC DNA]</scope>
    <source>
        <strain evidence="2">cv. B73</strain>
    </source>
</reference>
<evidence type="ECO:0000313" key="3">
    <source>
        <dbReference type="Proteomes" id="UP000007305"/>
    </source>
</evidence>
<dbReference type="Gramene" id="Zm00001eb018940_T001">
    <property type="protein sequence ID" value="Zm00001eb018940_P001"/>
    <property type="gene ID" value="Zm00001eb018940"/>
</dbReference>
<evidence type="ECO:0000313" key="2">
    <source>
        <dbReference type="EnsemblPlants" id="Zm00001eb018940_P001"/>
    </source>
</evidence>
<dbReference type="InParanoid" id="A0A804LLA0"/>
<proteinExistence type="predicted"/>
<feature type="compositionally biased region" description="Low complexity" evidence="1">
    <location>
        <begin position="127"/>
        <end position="136"/>
    </location>
</feature>
<feature type="region of interest" description="Disordered" evidence="1">
    <location>
        <begin position="115"/>
        <end position="138"/>
    </location>
</feature>
<dbReference type="Proteomes" id="UP000007305">
    <property type="component" value="Chromosome 1"/>
</dbReference>
<evidence type="ECO:0000256" key="1">
    <source>
        <dbReference type="SAM" id="MobiDB-lite"/>
    </source>
</evidence>
<name>A0A804LLA0_MAIZE</name>
<reference evidence="2" key="3">
    <citation type="submission" date="2021-05" db="UniProtKB">
        <authorList>
            <consortium name="EnsemblPlants"/>
        </authorList>
    </citation>
    <scope>IDENTIFICATION</scope>
    <source>
        <strain evidence="2">cv. B73</strain>
    </source>
</reference>
<reference evidence="3" key="1">
    <citation type="submission" date="2015-12" db="EMBL/GenBank/DDBJ databases">
        <title>Update maize B73 reference genome by single molecule sequencing technologies.</title>
        <authorList>
            <consortium name="Maize Genome Sequencing Project"/>
            <person name="Ware D."/>
        </authorList>
    </citation>
    <scope>NUCLEOTIDE SEQUENCE [LARGE SCALE GENOMIC DNA]</scope>
    <source>
        <strain evidence="3">cv. B73</strain>
    </source>
</reference>
<feature type="region of interest" description="Disordered" evidence="1">
    <location>
        <begin position="74"/>
        <end position="98"/>
    </location>
</feature>
<sequence>MTICIIIVIYIFTCEHEDAFRRESEALAEQVAHAVDVVDGAPELVPGAGVADPHQEGALLAAADAREGARRQLLERRRGPLRRRQAADEAPDEAHGGAVQAVRAALDARHGVAERAPHGARTGGHGQARAAAAAPRRALRLRRPRARHATAGTPIDRSIPRRVTRNERTRGRQLVESRSRAFRRSHSVILMPRFLTKS</sequence>
<protein>
    <submittedName>
        <fullName evidence="2">Uncharacterized protein</fullName>
    </submittedName>
</protein>
<organism evidence="2 3">
    <name type="scientific">Zea mays</name>
    <name type="common">Maize</name>
    <dbReference type="NCBI Taxonomy" id="4577"/>
    <lineage>
        <taxon>Eukaryota</taxon>
        <taxon>Viridiplantae</taxon>
        <taxon>Streptophyta</taxon>
        <taxon>Embryophyta</taxon>
        <taxon>Tracheophyta</taxon>
        <taxon>Spermatophyta</taxon>
        <taxon>Magnoliopsida</taxon>
        <taxon>Liliopsida</taxon>
        <taxon>Poales</taxon>
        <taxon>Poaceae</taxon>
        <taxon>PACMAD clade</taxon>
        <taxon>Panicoideae</taxon>
        <taxon>Andropogonodae</taxon>
        <taxon>Andropogoneae</taxon>
        <taxon>Tripsacinae</taxon>
        <taxon>Zea</taxon>
    </lineage>
</organism>